<dbReference type="OrthoDB" id="9791827at2"/>
<dbReference type="EMBL" id="UWOC01000077">
    <property type="protein sequence ID" value="VCU07917.1"/>
    <property type="molecule type" value="Genomic_DNA"/>
</dbReference>
<dbReference type="Gene3D" id="3.90.550.10">
    <property type="entry name" value="Spore Coat Polysaccharide Biosynthesis Protein SpsA, Chain A"/>
    <property type="match status" value="1"/>
</dbReference>
<evidence type="ECO:0000256" key="1">
    <source>
        <dbReference type="SAM" id="MobiDB-lite"/>
    </source>
</evidence>
<evidence type="ECO:0000313" key="2">
    <source>
        <dbReference type="EMBL" id="VCU07917.1"/>
    </source>
</evidence>
<name>A0A3S4DDX0_9BRAD</name>
<dbReference type="RefSeq" id="WP_129608086.1">
    <property type="nucleotide sequence ID" value="NZ_UWOC01000077.1"/>
</dbReference>
<feature type="region of interest" description="Disordered" evidence="1">
    <location>
        <begin position="617"/>
        <end position="651"/>
    </location>
</feature>
<sequence>MADRLFDVVNVLVFNRPDYTRRTLASLAVQSDAFAGAEIHVWADGYTGSQDQEIGRPDLTGEVLAAVRELLPGATVHTHATNQGIALIYDAAERLALARSAAPYVLFFEDDLVLGPDYMEAMSQLMTWGLAHDEVAIVTAHGHVNEYLTGQTPVPPVDDGPRFVHSLWGYAVKTAHLRRTAPFAAEYLRIIRRFRYHERHDHDIRFLFARHGVTVVHGTSQDYAKHVALLSTGRFAVTLPVRLATYVGQVGQHTTVGAFAALGYADAPAHPFDPDDYRARLARPVDWRHLLTVRLLELQTIRARFFVEEIGKQTETIEQLSRRTLSFHLQRLAMRTPLLQTRLIAERMVRKYRAMLRRAPGDLTRPTGFNERLLHRIIHDRDRRLKILCDKVAAKAFAAERVGRDAIVPTLGVWRRADAIDWAALPERFVLKPTHSSGFVALVRSAADRDTERLTRQAARWLRHDYFNLSFEWGYRGIPRRLIAEPLLIGPDGGTPMEVLAFVFGGRLKLMRILHGQRATPAECCDWIDPSGRPLAIGSRVPTVALPLAPAHRAEIIRLAEAIAAGFTMLRVDFYITDAGIRVGELTPYSNSGCLLWDPPELNTVLGRLWEPDFDPALLPGREPPAGTAPALLQQAADRANPDPALASPVH</sequence>
<accession>A0A3S4DDX0</accession>
<evidence type="ECO:0000313" key="3">
    <source>
        <dbReference type="Proteomes" id="UP000289200"/>
    </source>
</evidence>
<dbReference type="CDD" id="cd00761">
    <property type="entry name" value="Glyco_tranf_GTA_type"/>
    <property type="match status" value="1"/>
</dbReference>
<keyword evidence="3" id="KW-1185">Reference proteome</keyword>
<dbReference type="SUPFAM" id="SSF53448">
    <property type="entry name" value="Nucleotide-diphospho-sugar transferases"/>
    <property type="match status" value="1"/>
</dbReference>
<organism evidence="2 3">
    <name type="scientific">Rhodoplanes serenus</name>
    <dbReference type="NCBI Taxonomy" id="200615"/>
    <lineage>
        <taxon>Bacteria</taxon>
        <taxon>Pseudomonadati</taxon>
        <taxon>Pseudomonadota</taxon>
        <taxon>Alphaproteobacteria</taxon>
        <taxon>Hyphomicrobiales</taxon>
        <taxon>Nitrobacteraceae</taxon>
        <taxon>Rhodoplanes</taxon>
    </lineage>
</organism>
<proteinExistence type="predicted"/>
<comment type="caution">
    <text evidence="2">The sequence shown here is derived from an EMBL/GenBank/DDBJ whole genome shotgun (WGS) entry which is preliminary data.</text>
</comment>
<dbReference type="Pfam" id="PF14305">
    <property type="entry name" value="ATPgrasp_TupA"/>
    <property type="match status" value="1"/>
</dbReference>
<reference evidence="3" key="1">
    <citation type="submission" date="2018-10" db="EMBL/GenBank/DDBJ databases">
        <authorList>
            <person name="Peiro R."/>
            <person name="Begona"/>
            <person name="Cbmso G."/>
            <person name="Lopez M."/>
            <person name="Gonzalez S."/>
            <person name="Sacristan E."/>
            <person name="Castillo E."/>
        </authorList>
    </citation>
    <scope>NUCLEOTIDE SEQUENCE [LARGE SCALE GENOMIC DNA]</scope>
</reference>
<protein>
    <submittedName>
        <fullName evidence="2">Uncharacterized protein</fullName>
    </submittedName>
</protein>
<gene>
    <name evidence="2" type="ORF">RHODGE_RHODGE_01067</name>
</gene>
<dbReference type="AlphaFoldDB" id="A0A3S4DDX0"/>
<dbReference type="Proteomes" id="UP000289200">
    <property type="component" value="Unassembled WGS sequence"/>
</dbReference>
<dbReference type="InterPro" id="IPR029044">
    <property type="entry name" value="Nucleotide-diphossugar_trans"/>
</dbReference>
<dbReference type="InterPro" id="IPR029465">
    <property type="entry name" value="ATPgrasp_TupA"/>
</dbReference>